<feature type="compositionally biased region" description="Polar residues" evidence="1">
    <location>
        <begin position="228"/>
        <end position="237"/>
    </location>
</feature>
<dbReference type="SUPFAM" id="SSF48452">
    <property type="entry name" value="TPR-like"/>
    <property type="match status" value="1"/>
</dbReference>
<dbReference type="Gene3D" id="1.25.40.10">
    <property type="entry name" value="Tetratricopeptide repeat domain"/>
    <property type="match status" value="1"/>
</dbReference>
<gene>
    <name evidence="3" type="ORF">CEK71_17605</name>
</gene>
<dbReference type="OrthoDB" id="9812424at2"/>
<dbReference type="InterPro" id="IPR031823">
    <property type="entry name" value="TatT"/>
</dbReference>
<evidence type="ECO:0000256" key="2">
    <source>
        <dbReference type="SAM" id="SignalP"/>
    </source>
</evidence>
<dbReference type="EMBL" id="CP022129">
    <property type="protein sequence ID" value="ASF47735.1"/>
    <property type="molecule type" value="Genomic_DNA"/>
</dbReference>
<evidence type="ECO:0000313" key="3">
    <source>
        <dbReference type="EMBL" id="ASF47735.1"/>
    </source>
</evidence>
<evidence type="ECO:0000313" key="4">
    <source>
        <dbReference type="Proteomes" id="UP000197019"/>
    </source>
</evidence>
<dbReference type="Proteomes" id="UP000197019">
    <property type="component" value="Chromosome"/>
</dbReference>
<evidence type="ECO:0000256" key="1">
    <source>
        <dbReference type="SAM" id="MobiDB-lite"/>
    </source>
</evidence>
<proteinExistence type="predicted"/>
<accession>A0A1Z4C2J1</accession>
<feature type="region of interest" description="Disordered" evidence="1">
    <location>
        <begin position="211"/>
        <end position="237"/>
    </location>
</feature>
<feature type="chain" id="PRO_5013097120" evidence="2">
    <location>
        <begin position="28"/>
        <end position="237"/>
    </location>
</feature>
<protein>
    <submittedName>
        <fullName evidence="3">Uncharacterized protein</fullName>
    </submittedName>
</protein>
<keyword evidence="2" id="KW-0732">Signal</keyword>
<keyword evidence="4" id="KW-1185">Reference proteome</keyword>
<dbReference type="RefSeq" id="WP_088620605.1">
    <property type="nucleotide sequence ID" value="NZ_CP022129.1"/>
</dbReference>
<dbReference type="KEGG" id="mpsy:CEK71_17605"/>
<name>A0A1Z4C2J1_9GAMM</name>
<dbReference type="AlphaFoldDB" id="A0A1Z4C2J1"/>
<dbReference type="Pfam" id="PF16811">
    <property type="entry name" value="TAtT"/>
    <property type="match status" value="1"/>
</dbReference>
<sequence length="237" mass="26032">MKTLFPLKALQQAVLASVLLAASPTRADPITDALNAIETDWAKIYYQLPKQQQGPAYAQLLEKAVKLCGQYPKATGALFWQAVIKASYADHQDPVSALSAVHEVREMLRQVIASDPKTMGGSAYVVLGTLYHLTPGWPIAFGDDEEAEKMFQAALKISPNGIDSNFYYAQYLVDQGKKDQALPYFERASTAPVRPEQVFADTRLEEEAKQALTTVDGSPLNRKKDHLSNANTSASNK</sequence>
<dbReference type="InterPro" id="IPR011990">
    <property type="entry name" value="TPR-like_helical_dom_sf"/>
</dbReference>
<organism evidence="3 4">
    <name type="scientific">Methylovulum psychrotolerans</name>
    <dbReference type="NCBI Taxonomy" id="1704499"/>
    <lineage>
        <taxon>Bacteria</taxon>
        <taxon>Pseudomonadati</taxon>
        <taxon>Pseudomonadota</taxon>
        <taxon>Gammaproteobacteria</taxon>
        <taxon>Methylococcales</taxon>
        <taxon>Methylococcaceae</taxon>
        <taxon>Methylovulum</taxon>
    </lineage>
</organism>
<reference evidence="3 4" key="1">
    <citation type="submission" date="2017-06" db="EMBL/GenBank/DDBJ databases">
        <title>Genome Sequencing of the methanotroph Methylovulum psychrotolerants str. HV10-M2 isolated from a high-altitude environment.</title>
        <authorList>
            <person name="Mateos-Rivera A."/>
        </authorList>
    </citation>
    <scope>NUCLEOTIDE SEQUENCE [LARGE SCALE GENOMIC DNA]</scope>
    <source>
        <strain evidence="3 4">HV10_M2</strain>
    </source>
</reference>
<feature type="signal peptide" evidence="2">
    <location>
        <begin position="1"/>
        <end position="27"/>
    </location>
</feature>